<sequence>MTTRILDAYFRRILDIGGFAPVDSSLNGLQVDNDGAEIRKIAFAVDATLESFQRAADAGAGLLFVHHGLFWGKPLGVEGVHRGRIKFLLDHNLALYGVHLPLDQHPALGNNAALAALLGIETPEPFGEYHGRKIGYKGKLAKSLTIEEAVKRISFKDRPPLGVYPFGKKENQSCAVISGGAAHEALQAIDEEVDLYVTGEAAHEIYHQALEGRLNMIAGGHYSTEVWGVRRVMENCAAELNIEVEFIDAPTGL</sequence>
<feature type="binding site" evidence="3">
    <location>
        <position position="67"/>
    </location>
    <ligand>
        <name>a divalent metal cation</name>
        <dbReference type="ChEBI" id="CHEBI:60240"/>
        <label>1</label>
    </ligand>
</feature>
<evidence type="ECO:0000313" key="5">
    <source>
        <dbReference type="Proteomes" id="UP000009223"/>
    </source>
</evidence>
<organism evidence="4 5">
    <name type="scientific">Treponema primitia (strain ATCC BAA-887 / DSM 12427 / ZAS-2)</name>
    <dbReference type="NCBI Taxonomy" id="545694"/>
    <lineage>
        <taxon>Bacteria</taxon>
        <taxon>Pseudomonadati</taxon>
        <taxon>Spirochaetota</taxon>
        <taxon>Spirochaetia</taxon>
        <taxon>Spirochaetales</taxon>
        <taxon>Treponemataceae</taxon>
        <taxon>Treponema</taxon>
    </lineage>
</organism>
<dbReference type="OrthoDB" id="9792792at2"/>
<dbReference type="AlphaFoldDB" id="F5YJC4"/>
<dbReference type="HOGENOM" id="CLU_037423_3_0_12"/>
<dbReference type="Pfam" id="PF01784">
    <property type="entry name" value="DUF34_NIF3"/>
    <property type="match status" value="1"/>
</dbReference>
<dbReference type="STRING" id="545694.TREPR_0767"/>
<reference evidence="4 5" key="2">
    <citation type="journal article" date="2011" name="ISME J.">
        <title>RNA-seq reveals cooperative metabolic interactions between two termite-gut spirochete species in co-culture.</title>
        <authorList>
            <person name="Rosenthal A.Z."/>
            <person name="Matson E.G."/>
            <person name="Eldar A."/>
            <person name="Leadbetter J.R."/>
        </authorList>
    </citation>
    <scope>NUCLEOTIDE SEQUENCE [LARGE SCALE GENOMIC DNA]</scope>
    <source>
        <strain evidence="5">ATCC BAA-887 / DSM 12427 / ZAS-2</strain>
    </source>
</reference>
<dbReference type="PANTHER" id="PTHR13799:SF14">
    <property type="entry name" value="GTP CYCLOHYDROLASE 1 TYPE 2 HOMOLOG"/>
    <property type="match status" value="1"/>
</dbReference>
<dbReference type="KEGG" id="tpi:TREPR_0767"/>
<keyword evidence="2 3" id="KW-0479">Metal-binding</keyword>
<evidence type="ECO:0000313" key="4">
    <source>
        <dbReference type="EMBL" id="AEF84736.1"/>
    </source>
</evidence>
<proteinExistence type="inferred from homology"/>
<dbReference type="RefSeq" id="WP_015709272.1">
    <property type="nucleotide sequence ID" value="NC_015578.1"/>
</dbReference>
<evidence type="ECO:0008006" key="6">
    <source>
        <dbReference type="Google" id="ProtNLM"/>
    </source>
</evidence>
<name>F5YJC4_TREPZ</name>
<comment type="similarity">
    <text evidence="1">Belongs to the GTP cyclohydrolase I type 2/NIF3 family.</text>
</comment>
<feature type="binding site" evidence="3">
    <location>
        <position position="225"/>
    </location>
    <ligand>
        <name>a divalent metal cation</name>
        <dbReference type="ChEBI" id="CHEBI:60240"/>
        <label>1</label>
    </ligand>
</feature>
<dbReference type="Proteomes" id="UP000009223">
    <property type="component" value="Chromosome"/>
</dbReference>
<protein>
    <recommendedName>
        <fullName evidence="6">Nif3-like dinuclear metal center hexameric protein</fullName>
    </recommendedName>
</protein>
<feature type="binding site" evidence="3">
    <location>
        <position position="221"/>
    </location>
    <ligand>
        <name>a divalent metal cation</name>
        <dbReference type="ChEBI" id="CHEBI:60240"/>
        <label>1</label>
    </ligand>
</feature>
<dbReference type="eggNOG" id="COG0327">
    <property type="taxonomic scope" value="Bacteria"/>
</dbReference>
<dbReference type="PANTHER" id="PTHR13799">
    <property type="entry name" value="NGG1 INTERACTING FACTOR 3"/>
    <property type="match status" value="1"/>
</dbReference>
<dbReference type="NCBIfam" id="TIGR00486">
    <property type="entry name" value="YbgI_SA1388"/>
    <property type="match status" value="1"/>
</dbReference>
<accession>F5YJC4</accession>
<dbReference type="GO" id="GO:0046872">
    <property type="term" value="F:metal ion binding"/>
    <property type="evidence" value="ECO:0007669"/>
    <property type="project" value="UniProtKB-KW"/>
</dbReference>
<dbReference type="SUPFAM" id="SSF102705">
    <property type="entry name" value="NIF3 (NGG1p interacting factor 3)-like"/>
    <property type="match status" value="1"/>
</dbReference>
<evidence type="ECO:0000256" key="1">
    <source>
        <dbReference type="ARBA" id="ARBA00006964"/>
    </source>
</evidence>
<dbReference type="EMBL" id="CP001843">
    <property type="protein sequence ID" value="AEF84736.1"/>
    <property type="molecule type" value="Genomic_DNA"/>
</dbReference>
<dbReference type="Gene3D" id="3.40.1390.30">
    <property type="entry name" value="NIF3 (NGG1p interacting factor 3)-like"/>
    <property type="match status" value="2"/>
</dbReference>
<feature type="binding site" evidence="3">
    <location>
        <position position="103"/>
    </location>
    <ligand>
        <name>a divalent metal cation</name>
        <dbReference type="ChEBI" id="CHEBI:60240"/>
        <label>1</label>
    </ligand>
</feature>
<dbReference type="InterPro" id="IPR002678">
    <property type="entry name" value="DUF34/NIF3"/>
</dbReference>
<keyword evidence="5" id="KW-1185">Reference proteome</keyword>
<dbReference type="GO" id="GO:0005737">
    <property type="term" value="C:cytoplasm"/>
    <property type="evidence" value="ECO:0007669"/>
    <property type="project" value="TreeGrafter"/>
</dbReference>
<reference evidence="5" key="1">
    <citation type="submission" date="2009-12" db="EMBL/GenBank/DDBJ databases">
        <title>Complete sequence of Treponema primitia strain ZAS-2.</title>
        <authorList>
            <person name="Tetu S.G."/>
            <person name="Matson E."/>
            <person name="Ren Q."/>
            <person name="Seshadri R."/>
            <person name="Elbourne L."/>
            <person name="Hassan K.A."/>
            <person name="Durkin A."/>
            <person name="Radune D."/>
            <person name="Mohamoud Y."/>
            <person name="Shay R."/>
            <person name="Jin S."/>
            <person name="Zhang X."/>
            <person name="Lucey K."/>
            <person name="Ballor N.R."/>
            <person name="Ottesen E."/>
            <person name="Rosenthal R."/>
            <person name="Allen A."/>
            <person name="Leadbetter J.R."/>
            <person name="Paulsen I.T."/>
        </authorList>
    </citation>
    <scope>NUCLEOTIDE SEQUENCE [LARGE SCALE GENOMIC DNA]</scope>
    <source>
        <strain evidence="5">ATCC BAA-887 / DSM 12427 / ZAS-2</strain>
    </source>
</reference>
<evidence type="ECO:0000256" key="2">
    <source>
        <dbReference type="ARBA" id="ARBA00022723"/>
    </source>
</evidence>
<dbReference type="InterPro" id="IPR036069">
    <property type="entry name" value="DUF34/NIF3_sf"/>
</dbReference>
<feature type="binding site" evidence="3">
    <location>
        <position position="66"/>
    </location>
    <ligand>
        <name>a divalent metal cation</name>
        <dbReference type="ChEBI" id="CHEBI:60240"/>
        <label>1</label>
    </ligand>
</feature>
<evidence type="ECO:0000256" key="3">
    <source>
        <dbReference type="PIRSR" id="PIRSR602678-1"/>
    </source>
</evidence>
<gene>
    <name evidence="4" type="ordered locus">TREPR_0767</name>
</gene>